<organism evidence="2 3">
    <name type="scientific">Acer negundo</name>
    <name type="common">Box elder</name>
    <dbReference type="NCBI Taxonomy" id="4023"/>
    <lineage>
        <taxon>Eukaryota</taxon>
        <taxon>Viridiplantae</taxon>
        <taxon>Streptophyta</taxon>
        <taxon>Embryophyta</taxon>
        <taxon>Tracheophyta</taxon>
        <taxon>Spermatophyta</taxon>
        <taxon>Magnoliopsida</taxon>
        <taxon>eudicotyledons</taxon>
        <taxon>Gunneridae</taxon>
        <taxon>Pentapetalae</taxon>
        <taxon>rosids</taxon>
        <taxon>malvids</taxon>
        <taxon>Sapindales</taxon>
        <taxon>Sapindaceae</taxon>
        <taxon>Hippocastanoideae</taxon>
        <taxon>Acereae</taxon>
        <taxon>Acer</taxon>
    </lineage>
</organism>
<accession>A0AAD5J1Q5</accession>
<dbReference type="PANTHER" id="PTHR33130:SF40">
    <property type="entry name" value="CHROMOGRANIN (DUF1639)"/>
    <property type="match status" value="1"/>
</dbReference>
<dbReference type="Proteomes" id="UP001064489">
    <property type="component" value="Chromosome 4"/>
</dbReference>
<evidence type="ECO:0000313" key="2">
    <source>
        <dbReference type="EMBL" id="KAI9182681.1"/>
    </source>
</evidence>
<evidence type="ECO:0000256" key="1">
    <source>
        <dbReference type="SAM" id="MobiDB-lite"/>
    </source>
</evidence>
<dbReference type="InterPro" id="IPR012438">
    <property type="entry name" value="DUF1639"/>
</dbReference>
<reference evidence="2" key="1">
    <citation type="journal article" date="2022" name="Plant J.">
        <title>Strategies of tolerance reflected in two North American maple genomes.</title>
        <authorList>
            <person name="McEvoy S.L."/>
            <person name="Sezen U.U."/>
            <person name="Trouern-Trend A."/>
            <person name="McMahon S.M."/>
            <person name="Schaberg P.G."/>
            <person name="Yang J."/>
            <person name="Wegrzyn J.L."/>
            <person name="Swenson N.G."/>
        </authorList>
    </citation>
    <scope>NUCLEOTIDE SEQUENCE</scope>
    <source>
        <strain evidence="2">91603</strain>
    </source>
</reference>
<keyword evidence="3" id="KW-1185">Reference proteome</keyword>
<feature type="compositionally biased region" description="Polar residues" evidence="1">
    <location>
        <begin position="9"/>
        <end position="35"/>
    </location>
</feature>
<comment type="caution">
    <text evidence="2">The sequence shown here is derived from an EMBL/GenBank/DDBJ whole genome shotgun (WGS) entry which is preliminary data.</text>
</comment>
<dbReference type="Pfam" id="PF07797">
    <property type="entry name" value="DUF1639"/>
    <property type="match status" value="1"/>
</dbReference>
<dbReference type="PANTHER" id="PTHR33130">
    <property type="entry name" value="PUTATIVE (DUF1639)-RELATED"/>
    <property type="match status" value="1"/>
</dbReference>
<proteinExistence type="predicted"/>
<feature type="compositionally biased region" description="Basic and acidic residues" evidence="1">
    <location>
        <begin position="78"/>
        <end position="92"/>
    </location>
</feature>
<name>A0AAD5J1Q5_ACENE</name>
<feature type="region of interest" description="Disordered" evidence="1">
    <location>
        <begin position="226"/>
        <end position="256"/>
    </location>
</feature>
<dbReference type="EMBL" id="JAJSOW010000101">
    <property type="protein sequence ID" value="KAI9182681.1"/>
    <property type="molecule type" value="Genomic_DNA"/>
</dbReference>
<reference evidence="2" key="2">
    <citation type="submission" date="2023-02" db="EMBL/GenBank/DDBJ databases">
        <authorList>
            <person name="Swenson N.G."/>
            <person name="Wegrzyn J.L."/>
            <person name="Mcevoy S.L."/>
        </authorList>
    </citation>
    <scope>NUCLEOTIDE SEQUENCE</scope>
    <source>
        <strain evidence="2">91603</strain>
        <tissue evidence="2">Leaf</tissue>
    </source>
</reference>
<sequence length="392" mass="43249">MATMASKVSLPSDSQPFHNSSIPNFMKCSTTQKPIPSQEEDNQSKASLNGVVEVESLEKKESSAASGHPKPKLKIKFRIKESKADDQEHSGSHVDSTSQVQTQTLVASDGRDSSNQIKPWNLRPSRKDQDHAGASAQVKAQLPSHESSQLGLGLTFDAEKTTEKRKRSSFSIALTKEEIKADILAITGSKLTARPKTRPKNVQRQLDNLFPGLCLKSITPNSYKRLETENRPAIGAGSASDDDDDYDHGRDVPLHTNSQSLNKIKEVKTLSNADGGANNVSSKFPGPGVTNWHGYVTPSPAPAAFPLLQKRNSGLYLRPKYSGSLEMADINNSANSSSDVHQNGSGEVKIDILEDWRWRRRESSVGLMKTLILNKLRRPTILRLTTWRWKKM</sequence>
<protein>
    <submittedName>
        <fullName evidence="2">Uncharacterized protein</fullName>
    </submittedName>
</protein>
<evidence type="ECO:0000313" key="3">
    <source>
        <dbReference type="Proteomes" id="UP001064489"/>
    </source>
</evidence>
<dbReference type="AlphaFoldDB" id="A0AAD5J1Q5"/>
<feature type="compositionally biased region" description="Polar residues" evidence="1">
    <location>
        <begin position="93"/>
        <end position="106"/>
    </location>
</feature>
<feature type="region of interest" description="Disordered" evidence="1">
    <location>
        <begin position="1"/>
        <end position="148"/>
    </location>
</feature>
<gene>
    <name evidence="2" type="ORF">LWI28_027813</name>
</gene>